<protein>
    <recommendedName>
        <fullName evidence="3">Cytochrome c domain-containing protein</fullName>
    </recommendedName>
</protein>
<proteinExistence type="predicted"/>
<evidence type="ECO:0000313" key="2">
    <source>
        <dbReference type="Proteomes" id="UP000002875"/>
    </source>
</evidence>
<evidence type="ECO:0000313" key="1">
    <source>
        <dbReference type="EMBL" id="AFK05677.1"/>
    </source>
</evidence>
<dbReference type="PROSITE" id="PS51257">
    <property type="entry name" value="PROKAR_LIPOPROTEIN"/>
    <property type="match status" value="1"/>
</dbReference>
<accession>A0ABM5N7Z9</accession>
<name>A0ABM5N7Z9_EMTOG</name>
<dbReference type="Proteomes" id="UP000002875">
    <property type="component" value="Plasmid pEMTOL02"/>
</dbReference>
<keyword evidence="1" id="KW-0614">Plasmid</keyword>
<gene>
    <name evidence="1" type="ORF">Emtol_0162</name>
</gene>
<geneLocation type="plasmid" evidence="1 2">
    <name>pEMTOL02</name>
</geneLocation>
<evidence type="ECO:0008006" key="3">
    <source>
        <dbReference type="Google" id="ProtNLM"/>
    </source>
</evidence>
<dbReference type="RefSeq" id="WP_015031202.1">
    <property type="nucleotide sequence ID" value="NC_018749.1"/>
</dbReference>
<reference evidence="1 2" key="1">
    <citation type="submission" date="2011-07" db="EMBL/GenBank/DDBJ databases">
        <title>The complete genome of plasmid 2 of Emticicia oligotrophica DSM 17448.</title>
        <authorList>
            <consortium name="US DOE Joint Genome Institute (JGI-PGF)"/>
            <person name="Lucas S."/>
            <person name="Han J."/>
            <person name="Lapidus A."/>
            <person name="Bruce D."/>
            <person name="Goodwin L."/>
            <person name="Pitluck S."/>
            <person name="Peters L."/>
            <person name="Kyrpides N."/>
            <person name="Mavromatis K."/>
            <person name="Ivanova N."/>
            <person name="Ovchinnikova G."/>
            <person name="Teshima H."/>
            <person name="Detter J.C."/>
            <person name="Tapia R."/>
            <person name="Han C."/>
            <person name="Land M."/>
            <person name="Hauser L."/>
            <person name="Markowitz V."/>
            <person name="Cheng J.-F."/>
            <person name="Hugenholtz P."/>
            <person name="Woyke T."/>
            <person name="Wu D."/>
            <person name="Tindall B."/>
            <person name="Pomrenke H."/>
            <person name="Brambilla E."/>
            <person name="Klenk H.-P."/>
            <person name="Eisen J.A."/>
        </authorList>
    </citation>
    <scope>NUCLEOTIDE SEQUENCE [LARGE SCALE GENOMIC DNA]</scope>
    <source>
        <strain evidence="2">DSM 17448 / GPTSA100-15</strain>
        <plasmid evidence="1 2">pEMTOL02</plasmid>
    </source>
</reference>
<keyword evidence="2" id="KW-1185">Reference proteome</keyword>
<organism evidence="1 2">
    <name type="scientific">Emticicia oligotrophica (strain DSM 17448 / CIP 109782 / MTCC 6937 / GPTSA100-15)</name>
    <dbReference type="NCBI Taxonomy" id="929562"/>
    <lineage>
        <taxon>Bacteria</taxon>
        <taxon>Pseudomonadati</taxon>
        <taxon>Bacteroidota</taxon>
        <taxon>Cytophagia</taxon>
        <taxon>Cytophagales</taxon>
        <taxon>Leadbetterellaceae</taxon>
        <taxon>Emticicia</taxon>
    </lineage>
</organism>
<dbReference type="EMBL" id="CP002963">
    <property type="protein sequence ID" value="AFK05677.1"/>
    <property type="molecule type" value="Genomic_DNA"/>
</dbReference>
<sequence>MKKVLILLQIYLMIACQTKTIEKAPCSFDNNKTVSFNQELMPLIKAKCLQCHDSKNHYDGIILETYNQVKENAQSGELYDSVVSINGAAPRMPKGGQLTDCEVNIIKFWIQQGSLNN</sequence>